<keyword evidence="8" id="KW-0547">Nucleotide-binding</keyword>
<keyword evidence="5" id="KW-0472">Membrane</keyword>
<dbReference type="SUPFAM" id="SSF49785">
    <property type="entry name" value="Galactose-binding domain-like"/>
    <property type="match status" value="1"/>
</dbReference>
<dbReference type="InterPro" id="IPR036097">
    <property type="entry name" value="HisK_dim/P_sf"/>
</dbReference>
<evidence type="ECO:0000256" key="2">
    <source>
        <dbReference type="ARBA" id="ARBA00012438"/>
    </source>
</evidence>
<evidence type="ECO:0000259" key="7">
    <source>
        <dbReference type="PROSITE" id="PS50109"/>
    </source>
</evidence>
<dbReference type="Pfam" id="PF00512">
    <property type="entry name" value="HisKA"/>
    <property type="match status" value="1"/>
</dbReference>
<dbReference type="SMART" id="SM00388">
    <property type="entry name" value="HisKA"/>
    <property type="match status" value="1"/>
</dbReference>
<feature type="transmembrane region" description="Helical" evidence="5">
    <location>
        <begin position="201"/>
        <end position="224"/>
    </location>
</feature>
<dbReference type="SMART" id="SM00387">
    <property type="entry name" value="HATPase_c"/>
    <property type="match status" value="1"/>
</dbReference>
<dbReference type="PANTHER" id="PTHR43065:SF42">
    <property type="entry name" value="TWO-COMPONENT SENSOR PPRA"/>
    <property type="match status" value="1"/>
</dbReference>
<dbReference type="PANTHER" id="PTHR43065">
    <property type="entry name" value="SENSOR HISTIDINE KINASE"/>
    <property type="match status" value="1"/>
</dbReference>
<dbReference type="Pfam" id="PF02518">
    <property type="entry name" value="HATPase_c"/>
    <property type="match status" value="1"/>
</dbReference>
<feature type="signal peptide" evidence="6">
    <location>
        <begin position="1"/>
        <end position="20"/>
    </location>
</feature>
<feature type="transmembrane region" description="Helical" evidence="5">
    <location>
        <begin position="346"/>
        <end position="365"/>
    </location>
</feature>
<feature type="domain" description="Histidine kinase" evidence="7">
    <location>
        <begin position="484"/>
        <end position="727"/>
    </location>
</feature>
<keyword evidence="3" id="KW-0597">Phosphoprotein</keyword>
<dbReference type="SUPFAM" id="SSF55874">
    <property type="entry name" value="ATPase domain of HSP90 chaperone/DNA topoisomerase II/histidine kinase"/>
    <property type="match status" value="1"/>
</dbReference>
<feature type="transmembrane region" description="Helical" evidence="5">
    <location>
        <begin position="231"/>
        <end position="250"/>
    </location>
</feature>
<keyword evidence="6" id="KW-0732">Signal</keyword>
<feature type="transmembrane region" description="Helical" evidence="5">
    <location>
        <begin position="316"/>
        <end position="339"/>
    </location>
</feature>
<evidence type="ECO:0000256" key="5">
    <source>
        <dbReference type="SAM" id="Phobius"/>
    </source>
</evidence>
<dbReference type="EMBL" id="JBHUOX010000038">
    <property type="protein sequence ID" value="MFD3003697.1"/>
    <property type="molecule type" value="Genomic_DNA"/>
</dbReference>
<comment type="caution">
    <text evidence="8">The sequence shown here is derived from an EMBL/GenBank/DDBJ whole genome shotgun (WGS) entry which is preliminary data.</text>
</comment>
<dbReference type="Proteomes" id="UP001597641">
    <property type="component" value="Unassembled WGS sequence"/>
</dbReference>
<gene>
    <name evidence="8" type="ORF">ACFS7Z_25300</name>
</gene>
<dbReference type="InterPro" id="IPR008979">
    <property type="entry name" value="Galactose-bd-like_sf"/>
</dbReference>
<dbReference type="InterPro" id="IPR003661">
    <property type="entry name" value="HisK_dim/P_dom"/>
</dbReference>
<dbReference type="InterPro" id="IPR004358">
    <property type="entry name" value="Sig_transdc_His_kin-like_C"/>
</dbReference>
<evidence type="ECO:0000256" key="3">
    <source>
        <dbReference type="ARBA" id="ARBA00022553"/>
    </source>
</evidence>
<evidence type="ECO:0000256" key="4">
    <source>
        <dbReference type="SAM" id="Coils"/>
    </source>
</evidence>
<reference evidence="9" key="1">
    <citation type="journal article" date="2019" name="Int. J. Syst. Evol. Microbiol.">
        <title>The Global Catalogue of Microorganisms (GCM) 10K type strain sequencing project: providing services to taxonomists for standard genome sequencing and annotation.</title>
        <authorList>
            <consortium name="The Broad Institute Genomics Platform"/>
            <consortium name="The Broad Institute Genome Sequencing Center for Infectious Disease"/>
            <person name="Wu L."/>
            <person name="Ma J."/>
        </authorList>
    </citation>
    <scope>NUCLEOTIDE SEQUENCE [LARGE SCALE GENOMIC DNA]</scope>
    <source>
        <strain evidence="9">KCTC 23984</strain>
    </source>
</reference>
<dbReference type="Gene3D" id="2.60.120.260">
    <property type="entry name" value="Galactose-binding domain-like"/>
    <property type="match status" value="1"/>
</dbReference>
<comment type="catalytic activity">
    <reaction evidence="1">
        <text>ATP + protein L-histidine = ADP + protein N-phospho-L-histidine.</text>
        <dbReference type="EC" id="2.7.13.3"/>
    </reaction>
</comment>
<evidence type="ECO:0000256" key="1">
    <source>
        <dbReference type="ARBA" id="ARBA00000085"/>
    </source>
</evidence>
<dbReference type="PRINTS" id="PR00344">
    <property type="entry name" value="BCTRLSENSOR"/>
</dbReference>
<keyword evidence="5" id="KW-1133">Transmembrane helix</keyword>
<keyword evidence="5" id="KW-0812">Transmembrane</keyword>
<keyword evidence="4" id="KW-0175">Coiled coil</keyword>
<evidence type="ECO:0000313" key="8">
    <source>
        <dbReference type="EMBL" id="MFD3003697.1"/>
    </source>
</evidence>
<feature type="transmembrane region" description="Helical" evidence="5">
    <location>
        <begin position="292"/>
        <end position="310"/>
    </location>
</feature>
<dbReference type="InterPro" id="IPR005467">
    <property type="entry name" value="His_kinase_dom"/>
</dbReference>
<dbReference type="CDD" id="cd00082">
    <property type="entry name" value="HisKA"/>
    <property type="match status" value="1"/>
</dbReference>
<feature type="transmembrane region" description="Helical" evidence="5">
    <location>
        <begin position="262"/>
        <end position="285"/>
    </location>
</feature>
<sequence>MRPSLLLLCSLFFAFVQVQAQRMADSVVHLHTLPADGVVLDKGWKYLSGDNPAYANPGYDDRAWKTINPTLDINDLPQISKPGIVWFRLRLSTDTSLDRQLALVIQQSGASEIYLDGQLIHRFGVVSSNPANVKAYDPLWKPVSFPIKKDTIQVLAVRFATQSTIQYTTMFETNNHALWIQIKDVESAVSFYHQQASLFKWFHVAIVGVCFLFCVLHFGFYLFFPSQKANFYFAVFALFYLTAIVLQHILYLEVHEVEYKFILANASFAFFMVGNLFLLTAVHYLLEQKKDIFYWGLIFYVIISFFLNAGPYRWGWLAGGVLAQNLIHFNILRISLLAWRRKKRGTLIIVAGAILYCISFLIFIAQGKLVNVDFFLTITTLRTVLFNMTQLSIPMAASIYLGLEFAFVNESLQQKLKEVKNLSEKNLAQEREKQQILASQNETLEQQVIERTAELKLSLDELKSTQEQLIQREKMASLGELTAGIAHEIQNPLNFVNNFSEVSSELVEELRVGPFLRLPKREREEAGDILEDLDQNLSKIQHHGQRADAIVKNMMLHSRANTGQKEHIDINALADEYLHLAYYGLRAKDKGFNANLITEFDSSIGKVDVVPQDLGRVLLNLYNNAFYATQQKRSQLNGQYQPEVKVTTLRFDGRIEIRIRDNGIGIPEHVKSKIFQPFFTTKPTGQGTGLGLSLGYDIITKGHGGELSVASKQGEWAEFTIKLPYVSEAEELTIHTDSY</sequence>
<feature type="chain" id="PRO_5046362469" description="histidine kinase" evidence="6">
    <location>
        <begin position="21"/>
        <end position="739"/>
    </location>
</feature>
<dbReference type="SUPFAM" id="SSF47384">
    <property type="entry name" value="Homodimeric domain of signal transducing histidine kinase"/>
    <property type="match status" value="1"/>
</dbReference>
<accession>A0ABW6C400</accession>
<name>A0ABW6C400_9BACT</name>
<dbReference type="RefSeq" id="WP_377491596.1">
    <property type="nucleotide sequence ID" value="NZ_JBHUOX010000038.1"/>
</dbReference>
<dbReference type="EC" id="2.7.13.3" evidence="2"/>
<dbReference type="Gene3D" id="3.30.565.10">
    <property type="entry name" value="Histidine kinase-like ATPase, C-terminal domain"/>
    <property type="match status" value="1"/>
</dbReference>
<feature type="coiled-coil region" evidence="4">
    <location>
        <begin position="409"/>
        <end position="447"/>
    </location>
</feature>
<dbReference type="InterPro" id="IPR036890">
    <property type="entry name" value="HATPase_C_sf"/>
</dbReference>
<evidence type="ECO:0000313" key="9">
    <source>
        <dbReference type="Proteomes" id="UP001597641"/>
    </source>
</evidence>
<proteinExistence type="predicted"/>
<organism evidence="8 9">
    <name type="scientific">Pontibacter toksunensis</name>
    <dbReference type="NCBI Taxonomy" id="1332631"/>
    <lineage>
        <taxon>Bacteria</taxon>
        <taxon>Pseudomonadati</taxon>
        <taxon>Bacteroidota</taxon>
        <taxon>Cytophagia</taxon>
        <taxon>Cytophagales</taxon>
        <taxon>Hymenobacteraceae</taxon>
        <taxon>Pontibacter</taxon>
    </lineage>
</organism>
<dbReference type="GO" id="GO:0005524">
    <property type="term" value="F:ATP binding"/>
    <property type="evidence" value="ECO:0007669"/>
    <property type="project" value="UniProtKB-KW"/>
</dbReference>
<dbReference type="PROSITE" id="PS50109">
    <property type="entry name" value="HIS_KIN"/>
    <property type="match status" value="1"/>
</dbReference>
<keyword evidence="9" id="KW-1185">Reference proteome</keyword>
<dbReference type="InterPro" id="IPR003594">
    <property type="entry name" value="HATPase_dom"/>
</dbReference>
<dbReference type="Gene3D" id="1.10.287.130">
    <property type="match status" value="1"/>
</dbReference>
<keyword evidence="8" id="KW-0067">ATP-binding</keyword>
<protein>
    <recommendedName>
        <fullName evidence="2">histidine kinase</fullName>
        <ecNumber evidence="2">2.7.13.3</ecNumber>
    </recommendedName>
</protein>
<evidence type="ECO:0000256" key="6">
    <source>
        <dbReference type="SAM" id="SignalP"/>
    </source>
</evidence>